<reference evidence="2 3" key="1">
    <citation type="submission" date="2011-08" db="EMBL/GenBank/DDBJ databases">
        <title>The Genome Sequence of Plasmodium vivax India VII.</title>
        <authorList>
            <consortium name="The Broad Institute Genome Sequencing Platform"/>
            <consortium name="The Broad Institute Genome Sequencing Center for Infectious Disease"/>
            <person name="Neafsey D."/>
            <person name="Carlton J."/>
            <person name="Barnwell J."/>
            <person name="Collins W."/>
            <person name="Escalante A."/>
            <person name="Mullikin J."/>
            <person name="Saul A."/>
            <person name="Guigo R."/>
            <person name="Camara F."/>
            <person name="Young S.K."/>
            <person name="Zeng Q."/>
            <person name="Gargeya S."/>
            <person name="Fitzgerald M."/>
            <person name="Haas B."/>
            <person name="Abouelleil A."/>
            <person name="Alvarado L."/>
            <person name="Arachchi H.M."/>
            <person name="Berlin A."/>
            <person name="Brown A."/>
            <person name="Chapman S.B."/>
            <person name="Chen Z."/>
            <person name="Dunbar C."/>
            <person name="Freedman E."/>
            <person name="Gearin G."/>
            <person name="Gellesch M."/>
            <person name="Goldberg J."/>
            <person name="Griggs A."/>
            <person name="Gujja S."/>
            <person name="Heiman D."/>
            <person name="Howarth C."/>
            <person name="Larson L."/>
            <person name="Lui A."/>
            <person name="MacDonald P.J.P."/>
            <person name="Montmayeur A."/>
            <person name="Murphy C."/>
            <person name="Neiman D."/>
            <person name="Pearson M."/>
            <person name="Priest M."/>
            <person name="Roberts A."/>
            <person name="Saif S."/>
            <person name="Shea T."/>
            <person name="Shenoy N."/>
            <person name="Sisk P."/>
            <person name="Stolte C."/>
            <person name="Sykes S."/>
            <person name="Wortman J."/>
            <person name="Nusbaum C."/>
            <person name="Birren B."/>
        </authorList>
    </citation>
    <scope>NUCLEOTIDE SEQUENCE [LARGE SCALE GENOMIC DNA]</scope>
    <source>
        <strain evidence="2 3">India VII</strain>
    </source>
</reference>
<dbReference type="Proteomes" id="UP000053562">
    <property type="component" value="Unassembled WGS sequence"/>
</dbReference>
<evidence type="ECO:0000313" key="2">
    <source>
        <dbReference type="EMBL" id="KMZ82389.1"/>
    </source>
</evidence>
<name>A0A0J9SHB4_PLAVI</name>
<keyword evidence="1" id="KW-0472">Membrane</keyword>
<dbReference type="Pfam" id="PF12420">
    <property type="entry name" value="DUF3671"/>
    <property type="match status" value="1"/>
</dbReference>
<accession>A0A0J9SHB4</accession>
<evidence type="ECO:0008006" key="4">
    <source>
        <dbReference type="Google" id="ProtNLM"/>
    </source>
</evidence>
<keyword evidence="1" id="KW-1133">Transmembrane helix</keyword>
<gene>
    <name evidence="2" type="ORF">PVIIG_05560</name>
</gene>
<dbReference type="AlphaFoldDB" id="A0A0J9SHB4"/>
<feature type="transmembrane region" description="Helical" evidence="1">
    <location>
        <begin position="95"/>
        <end position="116"/>
    </location>
</feature>
<protein>
    <recommendedName>
        <fullName evidence="4">Variable surface protein Vir35</fullName>
    </recommendedName>
</protein>
<dbReference type="InterPro" id="IPR022139">
    <property type="entry name" value="Fam-L/Fam-M-like_plasmodium"/>
</dbReference>
<dbReference type="OrthoDB" id="389443at2759"/>
<dbReference type="EMBL" id="KQ234198">
    <property type="protein sequence ID" value="KMZ82389.1"/>
    <property type="molecule type" value="Genomic_DNA"/>
</dbReference>
<evidence type="ECO:0000313" key="3">
    <source>
        <dbReference type="Proteomes" id="UP000053562"/>
    </source>
</evidence>
<keyword evidence="1" id="KW-0812">Transmembrane</keyword>
<evidence type="ECO:0000256" key="1">
    <source>
        <dbReference type="SAM" id="Phobius"/>
    </source>
</evidence>
<feature type="transmembrane region" description="Helical" evidence="1">
    <location>
        <begin position="162"/>
        <end position="181"/>
    </location>
</feature>
<proteinExistence type="predicted"/>
<sequence>MNRKYQRQHQVLYDGKMNKTIKDDKSNYEHLKKGQNDLDSYKKDYKRRHDKKKGLARLDCYYENKIFDKIDYIYDLAKRMRNDKKTYKKYIYRKFTIHFTIFALLPLLGIIIPILFGGEKPQDRIVRLTYGSCRNKGSDGNCTKGFIHCTKDQIRAIGYLNFIFFLALAIIVLLSVIYIFVKIIKYERLKAGKGKMSGKEYINFCKNV</sequence>
<organism evidence="2 3">
    <name type="scientific">Plasmodium vivax India VII</name>
    <dbReference type="NCBI Taxonomy" id="1077284"/>
    <lineage>
        <taxon>Eukaryota</taxon>
        <taxon>Sar</taxon>
        <taxon>Alveolata</taxon>
        <taxon>Apicomplexa</taxon>
        <taxon>Aconoidasida</taxon>
        <taxon>Haemosporida</taxon>
        <taxon>Plasmodiidae</taxon>
        <taxon>Plasmodium</taxon>
        <taxon>Plasmodium (Plasmodium)</taxon>
    </lineage>
</organism>